<evidence type="ECO:0000256" key="1">
    <source>
        <dbReference type="ARBA" id="ARBA00010876"/>
    </source>
</evidence>
<dbReference type="InterPro" id="IPR050188">
    <property type="entry name" value="RluA_PseudoU_synthase"/>
</dbReference>
<dbReference type="Pfam" id="PF01479">
    <property type="entry name" value="S4"/>
    <property type="match status" value="1"/>
</dbReference>
<dbReference type="InterPro" id="IPR006224">
    <property type="entry name" value="PsdUridine_synth_RluA-like_CS"/>
</dbReference>
<dbReference type="InterPro" id="IPR006225">
    <property type="entry name" value="PsdUridine_synth_RluC/D"/>
</dbReference>
<feature type="active site" evidence="3">
    <location>
        <position position="144"/>
    </location>
</feature>
<dbReference type="PATRIC" id="fig|1618344.3.peg.1013"/>
<dbReference type="CDD" id="cd00165">
    <property type="entry name" value="S4"/>
    <property type="match status" value="1"/>
</dbReference>
<dbReference type="GO" id="GO:0003723">
    <property type="term" value="F:RNA binding"/>
    <property type="evidence" value="ECO:0007669"/>
    <property type="project" value="UniProtKB-KW"/>
</dbReference>
<evidence type="ECO:0000313" key="8">
    <source>
        <dbReference type="Proteomes" id="UP000033869"/>
    </source>
</evidence>
<dbReference type="NCBIfam" id="TIGR00005">
    <property type="entry name" value="rluA_subfam"/>
    <property type="match status" value="1"/>
</dbReference>
<comment type="caution">
    <text evidence="7">The sequence shown here is derived from an EMBL/GenBank/DDBJ whole genome shotgun (WGS) entry which is preliminary data.</text>
</comment>
<dbReference type="EC" id="5.4.99.-" evidence="5"/>
<dbReference type="InterPro" id="IPR006145">
    <property type="entry name" value="PsdUridine_synth_RsuA/RluA"/>
</dbReference>
<dbReference type="SMART" id="SM00363">
    <property type="entry name" value="S4"/>
    <property type="match status" value="1"/>
</dbReference>
<organism evidence="7 8">
    <name type="scientific">candidate division CPR2 bacterium GW2011_GWC1_41_48</name>
    <dbReference type="NCBI Taxonomy" id="1618344"/>
    <lineage>
        <taxon>Bacteria</taxon>
        <taxon>Bacteria division CPR2</taxon>
    </lineage>
</organism>
<protein>
    <recommendedName>
        <fullName evidence="5">Pseudouridine synthase</fullName>
        <ecNumber evidence="5">5.4.99.-</ecNumber>
    </recommendedName>
</protein>
<dbReference type="CDD" id="cd02869">
    <property type="entry name" value="PseudoU_synth_RluA_like"/>
    <property type="match status" value="1"/>
</dbReference>
<dbReference type="PROSITE" id="PS50889">
    <property type="entry name" value="S4"/>
    <property type="match status" value="1"/>
</dbReference>
<dbReference type="InterPro" id="IPR020103">
    <property type="entry name" value="PsdUridine_synth_cat_dom_sf"/>
</dbReference>
<keyword evidence="4" id="KW-0694">RNA-binding</keyword>
<comment type="catalytic activity">
    <reaction evidence="5">
        <text>a uridine in RNA = a pseudouridine in RNA</text>
        <dbReference type="Rhea" id="RHEA:48348"/>
        <dbReference type="Rhea" id="RHEA-COMP:12068"/>
        <dbReference type="Rhea" id="RHEA-COMP:12069"/>
        <dbReference type="ChEBI" id="CHEBI:65314"/>
        <dbReference type="ChEBI" id="CHEBI:65315"/>
    </reaction>
</comment>
<accession>A0A0G0W9Z4</accession>
<evidence type="ECO:0000259" key="6">
    <source>
        <dbReference type="SMART" id="SM00363"/>
    </source>
</evidence>
<evidence type="ECO:0000256" key="2">
    <source>
        <dbReference type="ARBA" id="ARBA00023235"/>
    </source>
</evidence>
<dbReference type="PANTHER" id="PTHR21600:SF44">
    <property type="entry name" value="RIBOSOMAL LARGE SUBUNIT PSEUDOURIDINE SYNTHASE D"/>
    <property type="match status" value="1"/>
</dbReference>
<feature type="domain" description="RNA-binding S4" evidence="6">
    <location>
        <begin position="20"/>
        <end position="88"/>
    </location>
</feature>
<dbReference type="GO" id="GO:0120159">
    <property type="term" value="F:rRNA pseudouridine synthase activity"/>
    <property type="evidence" value="ECO:0007669"/>
    <property type="project" value="UniProtKB-ARBA"/>
</dbReference>
<dbReference type="Gene3D" id="3.10.290.10">
    <property type="entry name" value="RNA-binding S4 domain"/>
    <property type="match status" value="1"/>
</dbReference>
<evidence type="ECO:0000256" key="5">
    <source>
        <dbReference type="RuleBase" id="RU362028"/>
    </source>
</evidence>
<gene>
    <name evidence="7" type="ORF">UU65_C0004G0083</name>
</gene>
<evidence type="ECO:0000313" key="7">
    <source>
        <dbReference type="EMBL" id="KKS08872.1"/>
    </source>
</evidence>
<sequence length="312" mass="35146">MHKMSGLTKEFKVSVSESGERLDRFLVFKLPEYSRSFVVRLIEGGSILVDGESKKPSHILKEGNIIAVKSLDEEKDGKEIKPLKSSLDIIYEDEGILVINKPAGLVVHPAVGHEEDTLVNVLAFLRPNLKKIDSSRFGIVHRLDKETSGIMVVAKTPKSLKSLSDQIQGRKIKKHYKAIVFGHLDSKKGKVEVPIKRLISERKKMGVSVVGRKSVTEFEVGQEFAHTSLVNAFPITGRTHQIRVHLAFIGHPIVGDKLYSSRNKQKEAEDMGVMRHMLHAFRLGITNPSTLKWQEFEAQLPEDFRKTLDKLK</sequence>
<evidence type="ECO:0000256" key="4">
    <source>
        <dbReference type="PROSITE-ProRule" id="PRU00182"/>
    </source>
</evidence>
<dbReference type="AlphaFoldDB" id="A0A0G0W9Z4"/>
<proteinExistence type="inferred from homology"/>
<dbReference type="Pfam" id="PF00849">
    <property type="entry name" value="PseudoU_synth_2"/>
    <property type="match status" value="1"/>
</dbReference>
<comment type="function">
    <text evidence="5">Responsible for synthesis of pseudouridine from uracil.</text>
</comment>
<dbReference type="InterPro" id="IPR036986">
    <property type="entry name" value="S4_RNA-bd_sf"/>
</dbReference>
<name>A0A0G0W9Z4_UNCC2</name>
<dbReference type="EMBL" id="LCBL01000004">
    <property type="protein sequence ID" value="KKS08872.1"/>
    <property type="molecule type" value="Genomic_DNA"/>
</dbReference>
<dbReference type="SUPFAM" id="SSF55120">
    <property type="entry name" value="Pseudouridine synthase"/>
    <property type="match status" value="1"/>
</dbReference>
<dbReference type="InterPro" id="IPR002942">
    <property type="entry name" value="S4_RNA-bd"/>
</dbReference>
<dbReference type="SUPFAM" id="SSF55174">
    <property type="entry name" value="Alpha-L RNA-binding motif"/>
    <property type="match status" value="1"/>
</dbReference>
<reference evidence="7 8" key="1">
    <citation type="journal article" date="2015" name="Nature">
        <title>rRNA introns, odd ribosomes, and small enigmatic genomes across a large radiation of phyla.</title>
        <authorList>
            <person name="Brown C.T."/>
            <person name="Hug L.A."/>
            <person name="Thomas B.C."/>
            <person name="Sharon I."/>
            <person name="Castelle C.J."/>
            <person name="Singh A."/>
            <person name="Wilkins M.J."/>
            <person name="Williams K.H."/>
            <person name="Banfield J.F."/>
        </authorList>
    </citation>
    <scope>NUCLEOTIDE SEQUENCE [LARGE SCALE GENOMIC DNA]</scope>
</reference>
<evidence type="ECO:0000256" key="3">
    <source>
        <dbReference type="PIRSR" id="PIRSR606225-1"/>
    </source>
</evidence>
<dbReference type="Proteomes" id="UP000033869">
    <property type="component" value="Unassembled WGS sequence"/>
</dbReference>
<keyword evidence="2 5" id="KW-0413">Isomerase</keyword>
<dbReference type="PROSITE" id="PS01129">
    <property type="entry name" value="PSI_RLU"/>
    <property type="match status" value="1"/>
</dbReference>
<dbReference type="Gene3D" id="3.30.2350.10">
    <property type="entry name" value="Pseudouridine synthase"/>
    <property type="match status" value="1"/>
</dbReference>
<dbReference type="PANTHER" id="PTHR21600">
    <property type="entry name" value="MITOCHONDRIAL RNA PSEUDOURIDINE SYNTHASE"/>
    <property type="match status" value="1"/>
</dbReference>
<dbReference type="GO" id="GO:0000455">
    <property type="term" value="P:enzyme-directed rRNA pseudouridine synthesis"/>
    <property type="evidence" value="ECO:0007669"/>
    <property type="project" value="UniProtKB-ARBA"/>
</dbReference>
<comment type="similarity">
    <text evidence="1 5">Belongs to the pseudouridine synthase RluA family.</text>
</comment>